<proteinExistence type="predicted"/>
<evidence type="ECO:0000313" key="1">
    <source>
        <dbReference type="EMBL" id="QND41826.1"/>
    </source>
</evidence>
<protein>
    <submittedName>
        <fullName evidence="1">Uncharacterized protein</fullName>
    </submittedName>
</protein>
<name>A0A7G6RHU4_RHILV</name>
<gene>
    <name evidence="1" type="ORF">HB770_04090</name>
</gene>
<dbReference type="AlphaFoldDB" id="A0A7G6RHU4"/>
<dbReference type="Proteomes" id="UP000515518">
    <property type="component" value="Chromosome"/>
</dbReference>
<reference evidence="2" key="1">
    <citation type="journal article" date="2020" name="Mol. Plant Microbe">
        <title>Rhizobial microsymbionts of the narrowly endemic Oxytropis species growing in Kamchatka are characterized by significant genetic diversity and possess a set of genes that are associated with T3SS and T6SS secretion systems and can affect the development of symbiosis.</title>
        <authorList>
            <person name="Safronova V."/>
            <person name="Guro P."/>
            <person name="Sazanova A."/>
            <person name="Kuznetsova I."/>
            <person name="Belimov A."/>
            <person name="Yakubov V."/>
            <person name="Chirak E."/>
            <person name="Afonin A."/>
            <person name="Gogolev Y."/>
            <person name="Andronov E."/>
            <person name="Tikhonovich I."/>
        </authorList>
    </citation>
    <scope>NUCLEOTIDE SEQUENCE [LARGE SCALE GENOMIC DNA]</scope>
    <source>
        <strain evidence="2">RCAM0610</strain>
    </source>
</reference>
<dbReference type="EMBL" id="CP050549">
    <property type="protein sequence ID" value="QND41826.1"/>
    <property type="molecule type" value="Genomic_DNA"/>
</dbReference>
<accession>A0A7G6RHU4</accession>
<evidence type="ECO:0000313" key="2">
    <source>
        <dbReference type="Proteomes" id="UP000515518"/>
    </source>
</evidence>
<organism evidence="1 2">
    <name type="scientific">Rhizobium leguminosarum bv. viciae</name>
    <dbReference type="NCBI Taxonomy" id="387"/>
    <lineage>
        <taxon>Bacteria</taxon>
        <taxon>Pseudomonadati</taxon>
        <taxon>Pseudomonadota</taxon>
        <taxon>Alphaproteobacteria</taxon>
        <taxon>Hyphomicrobiales</taxon>
        <taxon>Rhizobiaceae</taxon>
        <taxon>Rhizobium/Agrobacterium group</taxon>
        <taxon>Rhizobium</taxon>
    </lineage>
</organism>
<sequence length="245" mass="26858">MATQARLQPRGTDYAESLGDIEAANLTPTLTDIERFSREYAEKTLAATKTIQKDASFTMTCLSLNRTVASMLFMDSDGDKVTQTAVATETKIFLNLKIGRSYNLGKRNVSITSIDDGSEEPVTFVLDTHYKLVAETGDIEIIAIPAGATKVEVTFSAAAIDEEDDIAVYGLMAGQGVFGKITFYGINDQGVRYQIEFWNVRISVTGSIPLQGGDDYMQVELNVRVYADGTKPSKYRFAKITELKG</sequence>